<name>A0A8T8X8Q6_ASPJA</name>
<feature type="region of interest" description="Disordered" evidence="1">
    <location>
        <begin position="173"/>
        <end position="192"/>
    </location>
</feature>
<organism evidence="2 3">
    <name type="scientific">Aspergillus japonicus CBS 114.51</name>
    <dbReference type="NCBI Taxonomy" id="1448312"/>
    <lineage>
        <taxon>Eukaryota</taxon>
        <taxon>Fungi</taxon>
        <taxon>Dikarya</taxon>
        <taxon>Ascomycota</taxon>
        <taxon>Pezizomycotina</taxon>
        <taxon>Eurotiomycetes</taxon>
        <taxon>Eurotiomycetidae</taxon>
        <taxon>Eurotiales</taxon>
        <taxon>Aspergillaceae</taxon>
        <taxon>Aspergillus</taxon>
        <taxon>Aspergillus subgen. Circumdati</taxon>
    </lineage>
</organism>
<gene>
    <name evidence="2" type="ORF">BO86DRAFT_441325</name>
</gene>
<evidence type="ECO:0000256" key="1">
    <source>
        <dbReference type="SAM" id="MobiDB-lite"/>
    </source>
</evidence>
<feature type="region of interest" description="Disordered" evidence="1">
    <location>
        <begin position="1"/>
        <end position="31"/>
    </location>
</feature>
<dbReference type="GeneID" id="37179941"/>
<proteinExistence type="predicted"/>
<sequence>MSRFIPNSKKAKHEKSEEEKPEKQKSKKPSYADSFTGSVFIAANKDDLLSILRTNKLSGKSLHDLIKMRSGSKVLKKQFVLFRSVWINSVPPEDSLAKMTRYDLGGALEQAFNLVDGSQEVERYLALLRHPHLVPDLGEVDPQWAGSWMPVLRFHATCVAFSRKKDDTRVVPKDTARHLTEAGLPDDDEDPTGDESIVNTALVLFLNAAASLVRSSQCEFTMVRVPFTAKFNHATFRALTDGALWVRSTEAIRGIIEVKKAQRSKIGARVTMQEAAELVGWIMNSQPWEEAFSGYKCLICEDGDEVWLSFAKPTETYAAYLRDGTVDEDALLIVERYGPYVVDQEEDMRTLLYTVVAIYLRAVAFDNVS</sequence>
<dbReference type="Proteomes" id="UP000249497">
    <property type="component" value="Unassembled WGS sequence"/>
</dbReference>
<dbReference type="AlphaFoldDB" id="A0A8T8X8Q6"/>
<evidence type="ECO:0000313" key="3">
    <source>
        <dbReference type="Proteomes" id="UP000249497"/>
    </source>
</evidence>
<dbReference type="EMBL" id="KZ824777">
    <property type="protein sequence ID" value="RAH84553.1"/>
    <property type="molecule type" value="Genomic_DNA"/>
</dbReference>
<accession>A0A8T8X8Q6</accession>
<dbReference type="RefSeq" id="XP_025530447.1">
    <property type="nucleotide sequence ID" value="XM_025676248.1"/>
</dbReference>
<keyword evidence="3" id="KW-1185">Reference proteome</keyword>
<evidence type="ECO:0000313" key="2">
    <source>
        <dbReference type="EMBL" id="RAH84553.1"/>
    </source>
</evidence>
<dbReference type="OrthoDB" id="4490952at2759"/>
<reference evidence="2 3" key="1">
    <citation type="submission" date="2018-02" db="EMBL/GenBank/DDBJ databases">
        <title>The genomes of Aspergillus section Nigri reveals drivers in fungal speciation.</title>
        <authorList>
            <consortium name="DOE Joint Genome Institute"/>
            <person name="Vesth T.C."/>
            <person name="Nybo J."/>
            <person name="Theobald S."/>
            <person name="Brandl J."/>
            <person name="Frisvad J.C."/>
            <person name="Nielsen K.F."/>
            <person name="Lyhne E.K."/>
            <person name="Kogle M.E."/>
            <person name="Kuo A."/>
            <person name="Riley R."/>
            <person name="Clum A."/>
            <person name="Nolan M."/>
            <person name="Lipzen A."/>
            <person name="Salamov A."/>
            <person name="Henrissat B."/>
            <person name="Wiebenga A."/>
            <person name="De vries R.P."/>
            <person name="Grigoriev I.V."/>
            <person name="Mortensen U.H."/>
            <person name="Andersen M.R."/>
            <person name="Baker S.E."/>
        </authorList>
    </citation>
    <scope>NUCLEOTIDE SEQUENCE [LARGE SCALE GENOMIC DNA]</scope>
    <source>
        <strain evidence="2 3">CBS 114.51</strain>
    </source>
</reference>
<protein>
    <submittedName>
        <fullName evidence="2">Uncharacterized protein</fullName>
    </submittedName>
</protein>
<feature type="compositionally biased region" description="Basic and acidic residues" evidence="1">
    <location>
        <begin position="14"/>
        <end position="24"/>
    </location>
</feature>